<feature type="compositionally biased region" description="Basic and acidic residues" evidence="8">
    <location>
        <begin position="49"/>
        <end position="69"/>
    </location>
</feature>
<evidence type="ECO:0000256" key="7">
    <source>
        <dbReference type="ARBA" id="ARBA00023054"/>
    </source>
</evidence>
<feature type="region of interest" description="Disordered" evidence="8">
    <location>
        <begin position="49"/>
        <end position="133"/>
    </location>
</feature>
<evidence type="ECO:0000256" key="2">
    <source>
        <dbReference type="ARBA" id="ARBA00004555"/>
    </source>
</evidence>
<dbReference type="PANTHER" id="PTHR21470">
    <property type="entry name" value="RAB6-INTERACTING PROTEIN GORAB"/>
    <property type="match status" value="1"/>
</dbReference>
<feature type="compositionally biased region" description="Polar residues" evidence="8">
    <location>
        <begin position="338"/>
        <end position="350"/>
    </location>
</feature>
<evidence type="ECO:0000313" key="9">
    <source>
        <dbReference type="EMBL" id="GFQ96224.1"/>
    </source>
</evidence>
<keyword evidence="10" id="KW-1185">Reference proteome</keyword>
<keyword evidence="6" id="KW-0333">Golgi apparatus</keyword>
<evidence type="ECO:0000256" key="4">
    <source>
        <dbReference type="ARBA" id="ARBA00014130"/>
    </source>
</evidence>
<organism evidence="9 10">
    <name type="scientific">Trichonephila clavata</name>
    <name type="common">Joro spider</name>
    <name type="synonym">Nephila clavata</name>
    <dbReference type="NCBI Taxonomy" id="2740835"/>
    <lineage>
        <taxon>Eukaryota</taxon>
        <taxon>Metazoa</taxon>
        <taxon>Ecdysozoa</taxon>
        <taxon>Arthropoda</taxon>
        <taxon>Chelicerata</taxon>
        <taxon>Arachnida</taxon>
        <taxon>Araneae</taxon>
        <taxon>Araneomorphae</taxon>
        <taxon>Entelegynae</taxon>
        <taxon>Araneoidea</taxon>
        <taxon>Nephilidae</taxon>
        <taxon>Trichonephila</taxon>
    </lineage>
</organism>
<evidence type="ECO:0000256" key="8">
    <source>
        <dbReference type="SAM" id="MobiDB-lite"/>
    </source>
</evidence>
<feature type="compositionally biased region" description="Low complexity" evidence="8">
    <location>
        <begin position="19"/>
        <end position="31"/>
    </location>
</feature>
<accession>A0A8X6G7T2</accession>
<comment type="similarity">
    <text evidence="3">Belongs to the GORAB family.</text>
</comment>
<protein>
    <recommendedName>
        <fullName evidence="4">RAB6-interacting golgin</fullName>
    </recommendedName>
</protein>
<feature type="region of interest" description="Disordered" evidence="8">
    <location>
        <begin position="1"/>
        <end position="35"/>
    </location>
</feature>
<dbReference type="AlphaFoldDB" id="A0A8X6G7T2"/>
<gene>
    <name evidence="9" type="primary">gorab</name>
    <name evidence="9" type="ORF">TNCT_148441</name>
</gene>
<evidence type="ECO:0000256" key="5">
    <source>
        <dbReference type="ARBA" id="ARBA00022490"/>
    </source>
</evidence>
<comment type="caution">
    <text evidence="9">The sequence shown here is derived from an EMBL/GenBank/DDBJ whole genome shotgun (WGS) entry which is preliminary data.</text>
</comment>
<evidence type="ECO:0000313" key="10">
    <source>
        <dbReference type="Proteomes" id="UP000887116"/>
    </source>
</evidence>
<dbReference type="OrthoDB" id="9909311at2759"/>
<feature type="compositionally biased region" description="Basic and acidic residues" evidence="8">
    <location>
        <begin position="322"/>
        <end position="334"/>
    </location>
</feature>
<sequence>MASEKWAGFTDEDIEKIKTNSSNKNNTLLKESAGPLKIKEIAAKTVKDKDFFTDSSKDETSDSDPDLKRKPLKSKRNSKLKEFPVSDRVLNETPECNKLPLEKNAADLSDDSNKSSGNSEQENHSEKVLENEHSSGLGELELFEMRRKRIEADNARRRALINKAITDKKMQTQAEAVKLAKITQELNRLDSILSADVSILRDYIEEASLDFTKAEKRYLKAEKEFIEAKLQLYEKMQRKEQLTEHLCAIIEQNENRKANKLVELMRQLEMEAIIEDYEINDPQPILSKFCLLNDEAYHCCQTLKPSQKMTSDCSIHEDDAISDVSNEHNQESEVCRNSMENENFGTEKST</sequence>
<feature type="compositionally biased region" description="Basic and acidic residues" evidence="8">
    <location>
        <begin position="121"/>
        <end position="133"/>
    </location>
</feature>
<dbReference type="Pfam" id="PF04949">
    <property type="entry name" value="Transcrip_act"/>
    <property type="match status" value="1"/>
</dbReference>
<evidence type="ECO:0000256" key="3">
    <source>
        <dbReference type="ARBA" id="ARBA00005599"/>
    </source>
</evidence>
<feature type="region of interest" description="Disordered" evidence="8">
    <location>
        <begin position="322"/>
        <end position="350"/>
    </location>
</feature>
<keyword evidence="5" id="KW-0963">Cytoplasm</keyword>
<evidence type="ECO:0000256" key="1">
    <source>
        <dbReference type="ARBA" id="ARBA00004496"/>
    </source>
</evidence>
<evidence type="ECO:0000256" key="6">
    <source>
        <dbReference type="ARBA" id="ARBA00023034"/>
    </source>
</evidence>
<keyword evidence="7" id="KW-0175">Coiled coil</keyword>
<dbReference type="GO" id="GO:1905515">
    <property type="term" value="P:non-motile cilium assembly"/>
    <property type="evidence" value="ECO:0007669"/>
    <property type="project" value="TreeGrafter"/>
</dbReference>
<dbReference type="InterPro" id="IPR007033">
    <property type="entry name" value="GORAB"/>
</dbReference>
<reference evidence="9" key="1">
    <citation type="submission" date="2020-07" db="EMBL/GenBank/DDBJ databases">
        <title>Multicomponent nature underlies the extraordinary mechanical properties of spider dragline silk.</title>
        <authorList>
            <person name="Kono N."/>
            <person name="Nakamura H."/>
            <person name="Mori M."/>
            <person name="Yoshida Y."/>
            <person name="Ohtoshi R."/>
            <person name="Malay A.D."/>
            <person name="Moran D.A.P."/>
            <person name="Tomita M."/>
            <person name="Numata K."/>
            <person name="Arakawa K."/>
        </authorList>
    </citation>
    <scope>NUCLEOTIDE SEQUENCE</scope>
</reference>
<name>A0A8X6G7T2_TRICU</name>
<dbReference type="Proteomes" id="UP000887116">
    <property type="component" value="Unassembled WGS sequence"/>
</dbReference>
<dbReference type="EMBL" id="BMAO01034395">
    <property type="protein sequence ID" value="GFQ96224.1"/>
    <property type="molecule type" value="Genomic_DNA"/>
</dbReference>
<dbReference type="PANTHER" id="PTHR21470:SF2">
    <property type="entry name" value="RAB6-INTERACTING GOLGIN"/>
    <property type="match status" value="1"/>
</dbReference>
<comment type="subcellular location">
    <subcellularLocation>
        <location evidence="1">Cytoplasm</location>
    </subcellularLocation>
    <subcellularLocation>
        <location evidence="2">Golgi apparatus</location>
    </subcellularLocation>
</comment>
<dbReference type="GO" id="GO:0005794">
    <property type="term" value="C:Golgi apparatus"/>
    <property type="evidence" value="ECO:0007669"/>
    <property type="project" value="UniProtKB-SubCell"/>
</dbReference>
<proteinExistence type="inferred from homology"/>